<name>X6MEU6_RETFI</name>
<organism evidence="2 3">
    <name type="scientific">Reticulomyxa filosa</name>
    <dbReference type="NCBI Taxonomy" id="46433"/>
    <lineage>
        <taxon>Eukaryota</taxon>
        <taxon>Sar</taxon>
        <taxon>Rhizaria</taxon>
        <taxon>Retaria</taxon>
        <taxon>Foraminifera</taxon>
        <taxon>Monothalamids</taxon>
        <taxon>Reticulomyxidae</taxon>
        <taxon>Reticulomyxa</taxon>
    </lineage>
</organism>
<dbReference type="GO" id="GO:0003729">
    <property type="term" value="F:mRNA binding"/>
    <property type="evidence" value="ECO:0007669"/>
    <property type="project" value="TreeGrafter"/>
</dbReference>
<dbReference type="GO" id="GO:0003743">
    <property type="term" value="F:translation initiation factor activity"/>
    <property type="evidence" value="ECO:0007669"/>
    <property type="project" value="UniProtKB-KW"/>
</dbReference>
<dbReference type="PROSITE" id="PS50296">
    <property type="entry name" value="SUI1"/>
    <property type="match status" value="1"/>
</dbReference>
<dbReference type="InterPro" id="IPR001950">
    <property type="entry name" value="SUI1"/>
</dbReference>
<dbReference type="Gene3D" id="3.30.780.10">
    <property type="entry name" value="SUI1-like domain"/>
    <property type="match status" value="1"/>
</dbReference>
<accession>X6MEU6</accession>
<dbReference type="InterPro" id="IPR050318">
    <property type="entry name" value="DENR/SUI1_TIF"/>
</dbReference>
<evidence type="ECO:0000313" key="3">
    <source>
        <dbReference type="Proteomes" id="UP000023152"/>
    </source>
</evidence>
<dbReference type="PANTHER" id="PTHR12789:SF0">
    <property type="entry name" value="DENSITY-REGULATED PROTEIN"/>
    <property type="match status" value="1"/>
</dbReference>
<dbReference type="Pfam" id="PF01253">
    <property type="entry name" value="SUI1"/>
    <property type="match status" value="1"/>
</dbReference>
<protein>
    <submittedName>
        <fullName evidence="2">Mitochondrial translation initiation factor</fullName>
    </submittedName>
</protein>
<dbReference type="Proteomes" id="UP000023152">
    <property type="component" value="Unassembled WGS sequence"/>
</dbReference>
<sequence>SSNKKKTKIIEVGLAQRKGKKKVTIVSGLVELGMREKTAQSAFRKRFATGVGVDKDKATGKVEVVIQGDVRYEMIKFLHETYKVPPKLLFYRTKSGVEPAFAPEGFIYPPP</sequence>
<comment type="caution">
    <text evidence="2">The sequence shown here is derived from an EMBL/GenBank/DDBJ whole genome shotgun (WGS) entry which is preliminary data.</text>
</comment>
<evidence type="ECO:0000313" key="2">
    <source>
        <dbReference type="EMBL" id="ETO12384.1"/>
    </source>
</evidence>
<dbReference type="AlphaFoldDB" id="X6MEU6"/>
<dbReference type="EMBL" id="ASPP01021458">
    <property type="protein sequence ID" value="ETO12384.1"/>
    <property type="molecule type" value="Genomic_DNA"/>
</dbReference>
<reference evidence="2 3" key="1">
    <citation type="journal article" date="2013" name="Curr. Biol.">
        <title>The Genome of the Foraminiferan Reticulomyxa filosa.</title>
        <authorList>
            <person name="Glockner G."/>
            <person name="Hulsmann N."/>
            <person name="Schleicher M."/>
            <person name="Noegel A.A."/>
            <person name="Eichinger L."/>
            <person name="Gallinger C."/>
            <person name="Pawlowski J."/>
            <person name="Sierra R."/>
            <person name="Euteneuer U."/>
            <person name="Pillet L."/>
            <person name="Moustafa A."/>
            <person name="Platzer M."/>
            <person name="Groth M."/>
            <person name="Szafranski K."/>
            <person name="Schliwa M."/>
        </authorList>
    </citation>
    <scope>NUCLEOTIDE SEQUENCE [LARGE SCALE GENOMIC DNA]</scope>
</reference>
<dbReference type="PANTHER" id="PTHR12789">
    <property type="entry name" value="DENSITY-REGULATED PROTEIN HOMOLOG"/>
    <property type="match status" value="1"/>
</dbReference>
<dbReference type="OrthoDB" id="277199at2759"/>
<dbReference type="GO" id="GO:0001731">
    <property type="term" value="P:formation of translation preinitiation complex"/>
    <property type="evidence" value="ECO:0007669"/>
    <property type="project" value="TreeGrafter"/>
</dbReference>
<keyword evidence="2" id="KW-0648">Protein biosynthesis</keyword>
<feature type="domain" description="SUI1" evidence="1">
    <location>
        <begin position="10"/>
        <end position="82"/>
    </location>
</feature>
<feature type="non-terminal residue" evidence="2">
    <location>
        <position position="1"/>
    </location>
</feature>
<keyword evidence="3" id="KW-1185">Reference proteome</keyword>
<dbReference type="GO" id="GO:0002188">
    <property type="term" value="P:translation reinitiation"/>
    <property type="evidence" value="ECO:0007669"/>
    <property type="project" value="TreeGrafter"/>
</dbReference>
<evidence type="ECO:0000259" key="1">
    <source>
        <dbReference type="PROSITE" id="PS50296"/>
    </source>
</evidence>
<dbReference type="SUPFAM" id="SSF55159">
    <property type="entry name" value="eIF1-like"/>
    <property type="match status" value="1"/>
</dbReference>
<gene>
    <name evidence="2" type="ORF">RFI_24991</name>
</gene>
<dbReference type="InterPro" id="IPR036877">
    <property type="entry name" value="SUI1_dom_sf"/>
</dbReference>
<proteinExistence type="predicted"/>
<keyword evidence="2" id="KW-0396">Initiation factor</keyword>